<keyword evidence="1" id="KW-1133">Transmembrane helix</keyword>
<dbReference type="AlphaFoldDB" id="A0A3E4LM31"/>
<feature type="domain" description="TIR" evidence="2">
    <location>
        <begin position="4"/>
        <end position="156"/>
    </location>
</feature>
<dbReference type="Gene3D" id="3.40.50.10140">
    <property type="entry name" value="Toll/interleukin-1 receptor homology (TIR) domain"/>
    <property type="match status" value="1"/>
</dbReference>
<evidence type="ECO:0000313" key="3">
    <source>
        <dbReference type="EMBL" id="RGK38540.1"/>
    </source>
</evidence>
<comment type="caution">
    <text evidence="3">The sequence shown here is derived from an EMBL/GenBank/DDBJ whole genome shotgun (WGS) entry which is preliminary data.</text>
</comment>
<dbReference type="Pfam" id="PF13676">
    <property type="entry name" value="TIR_2"/>
    <property type="match status" value="1"/>
</dbReference>
<dbReference type="Gene3D" id="2.130.10.10">
    <property type="entry name" value="YVTN repeat-like/Quinoprotein amine dehydrogenase"/>
    <property type="match status" value="2"/>
</dbReference>
<sequence>MKKYTYDAFISYSHNEKDAFAAEQLHKILEHYHIPKRIQQSSGKKKIERVFRDREEMPISFNLASNIQEALDQSEFLILMCSPNSIKSEWVQREVETFLKSHSKEQVLTVLLEGEPEKVFPEVLCYEERKVESEDGTEQTVKVRIEPMAADIRGKDKSEIKKKIEQESLRILAKMLGCTYDTLRQRHREYALHRMMAVLGGVAGVAVVFTIYAFHQSAKINERYQESRRNQARYLSQISTDLLDGGDRENALLTALAVVPEDSDSDEPVAEEQMYALNEALHSYEHEEHLNYKPLYKYEMSGNTYSSQSQSSGMLSEDGQTYFCVDQLGNAYVLNVEDGSCIWKIAPGEWETKETNGFRKILPVKDEKAVLITKKGIFYIDWKKQQLIREMKNDAEEDFLSERDQDGACCTVSGTNLAIANGHYLWVYDLESGECQLQSQYDQEKYSSDQANAIAFDEKAENVFLAFGIDWGYAELSASESKEGVLKIRISTGEKSRVATEKAKKICAVSENQMAVLHMECINEDEIIDHGEMSAVQAKYWITLYDTAEGKKQWSSVPYTVSGYTIPETLLLRDMEINGELKKVLVVSAKDRIQLIDAENGTVIREGIFREDIVNVVQADKRRLLVGLSDGSVMIGTVEDMSANMEVGSVSGKILDFTFSPEHQQVIWTMKSGKRLVFGEKQTDQQMKSVNLEKENDVDSVKYTTWTDQKGKEQNYRIIEYNGLQTDLKEGVRVYRTGTSDLIFQYECKTAGGMISEVKFADIDGNPGLSFKVIEKYESNELGKRYESKYVTADLNSGKICSEQTEDEVENQFDSVSAVEVGNKGLVVMYGNEDFAAANKEISFMTGSLTEKGIQFSKKAKSHQVTEEGRGVNWVSITADDRYVLFHIDNQDDTYCLKVWNVEKEKWESYDGQTELLVLDARDKRNSMSIGAEKNLLATYTQDGMIHVFDLEKGTEAQTLKCGNYKKIQMGFCANDQYLVTYDDSEMITLWDISEGKILMKEEYDSKGSIESLYTNGSGWYFGVGFHGYTLGDEGFYTSELMLYSIDKEGKFYKYAYIPAGYADYTGKEICVASGEGWYSPFYSFSELRKRAEKEMAGKSLSDADKNRYFISE</sequence>
<feature type="transmembrane region" description="Helical" evidence="1">
    <location>
        <begin position="195"/>
        <end position="214"/>
    </location>
</feature>
<gene>
    <name evidence="3" type="ORF">DXD17_09805</name>
</gene>
<keyword evidence="1" id="KW-0812">Transmembrane</keyword>
<dbReference type="InterPro" id="IPR000157">
    <property type="entry name" value="TIR_dom"/>
</dbReference>
<dbReference type="EMBL" id="QSQN01000025">
    <property type="protein sequence ID" value="RGK38540.1"/>
    <property type="molecule type" value="Genomic_DNA"/>
</dbReference>
<proteinExistence type="predicted"/>
<name>A0A3E4LM31_9FIRM</name>
<reference evidence="3 4" key="1">
    <citation type="submission" date="2018-08" db="EMBL/GenBank/DDBJ databases">
        <title>A genome reference for cultivated species of the human gut microbiota.</title>
        <authorList>
            <person name="Zou Y."/>
            <person name="Xue W."/>
            <person name="Luo G."/>
        </authorList>
    </citation>
    <scope>NUCLEOTIDE SEQUENCE [LARGE SCALE GENOMIC DNA]</scope>
    <source>
        <strain evidence="3 4">TF11-7</strain>
    </source>
</reference>
<dbReference type="InterPro" id="IPR011047">
    <property type="entry name" value="Quinoprotein_ADH-like_sf"/>
</dbReference>
<dbReference type="InterPro" id="IPR015943">
    <property type="entry name" value="WD40/YVTN_repeat-like_dom_sf"/>
</dbReference>
<dbReference type="SMART" id="SM00255">
    <property type="entry name" value="TIR"/>
    <property type="match status" value="1"/>
</dbReference>
<dbReference type="SUPFAM" id="SSF52200">
    <property type="entry name" value="Toll/Interleukin receptor TIR domain"/>
    <property type="match status" value="1"/>
</dbReference>
<keyword evidence="3" id="KW-0675">Receptor</keyword>
<dbReference type="GO" id="GO:0007165">
    <property type="term" value="P:signal transduction"/>
    <property type="evidence" value="ECO:0007669"/>
    <property type="project" value="InterPro"/>
</dbReference>
<evidence type="ECO:0000259" key="2">
    <source>
        <dbReference type="PROSITE" id="PS50104"/>
    </source>
</evidence>
<dbReference type="RefSeq" id="WP_117688345.1">
    <property type="nucleotide sequence ID" value="NZ_DXNI01000135.1"/>
</dbReference>
<accession>A0A3E4LM31</accession>
<dbReference type="SUPFAM" id="SSF50998">
    <property type="entry name" value="Quinoprotein alcohol dehydrogenase-like"/>
    <property type="match status" value="1"/>
</dbReference>
<dbReference type="Proteomes" id="UP000260793">
    <property type="component" value="Unassembled WGS sequence"/>
</dbReference>
<dbReference type="InterPro" id="IPR035897">
    <property type="entry name" value="Toll_tir_struct_dom_sf"/>
</dbReference>
<keyword evidence="1" id="KW-0472">Membrane</keyword>
<evidence type="ECO:0000256" key="1">
    <source>
        <dbReference type="SAM" id="Phobius"/>
    </source>
</evidence>
<evidence type="ECO:0000313" key="4">
    <source>
        <dbReference type="Proteomes" id="UP000260793"/>
    </source>
</evidence>
<dbReference type="PROSITE" id="PS50104">
    <property type="entry name" value="TIR"/>
    <property type="match status" value="1"/>
</dbReference>
<organism evidence="3 4">
    <name type="scientific">[Ruminococcus] lactaris</name>
    <dbReference type="NCBI Taxonomy" id="46228"/>
    <lineage>
        <taxon>Bacteria</taxon>
        <taxon>Bacillati</taxon>
        <taxon>Bacillota</taxon>
        <taxon>Clostridia</taxon>
        <taxon>Lachnospirales</taxon>
        <taxon>Lachnospiraceae</taxon>
        <taxon>Mediterraneibacter</taxon>
    </lineage>
</organism>
<protein>
    <submittedName>
        <fullName evidence="3">Toll/interleukin-1 receptor domain-containing protein</fullName>
    </submittedName>
</protein>